<comment type="subunit">
    <text evidence="11">Interacts with ARNT, ANKRA2, HDAC4 and HDAC5. Interacts with ARNT; forms a heterodimer with ARNT.</text>
</comment>
<evidence type="ECO:0000256" key="3">
    <source>
        <dbReference type="ARBA" id="ARBA00022490"/>
    </source>
</evidence>
<evidence type="ECO:0000256" key="11">
    <source>
        <dbReference type="ARBA" id="ARBA00064196"/>
    </source>
</evidence>
<dbReference type="PROSITE" id="PS50888">
    <property type="entry name" value="BHLH"/>
    <property type="match status" value="1"/>
</dbReference>
<proteinExistence type="predicted"/>
<keyword evidence="17" id="KW-1185">Reference proteome</keyword>
<evidence type="ECO:0000259" key="15">
    <source>
        <dbReference type="PROSITE" id="PS50888"/>
    </source>
</evidence>
<evidence type="ECO:0000256" key="10">
    <source>
        <dbReference type="ARBA" id="ARBA00058894"/>
    </source>
</evidence>
<feature type="domain" description="PAS" evidence="14">
    <location>
        <begin position="111"/>
        <end position="176"/>
    </location>
</feature>
<keyword evidence="4" id="KW-1017">Isopeptide bond</keyword>
<gene>
    <name evidence="16" type="primary">AHRR</name>
</gene>
<evidence type="ECO:0000313" key="17">
    <source>
        <dbReference type="Proteomes" id="UP000694407"/>
    </source>
</evidence>
<evidence type="ECO:0000313" key="16">
    <source>
        <dbReference type="Ensembl" id="ENSMMMP00000018087.1"/>
    </source>
</evidence>
<organism evidence="16 17">
    <name type="scientific">Marmota marmota marmota</name>
    <name type="common">Alpine marmot</name>
    <dbReference type="NCBI Taxonomy" id="9994"/>
    <lineage>
        <taxon>Eukaryota</taxon>
        <taxon>Metazoa</taxon>
        <taxon>Chordata</taxon>
        <taxon>Craniata</taxon>
        <taxon>Vertebrata</taxon>
        <taxon>Euteleostomi</taxon>
        <taxon>Mammalia</taxon>
        <taxon>Eutheria</taxon>
        <taxon>Euarchontoglires</taxon>
        <taxon>Glires</taxon>
        <taxon>Rodentia</taxon>
        <taxon>Sciuromorpha</taxon>
        <taxon>Sciuridae</taxon>
        <taxon>Xerinae</taxon>
        <taxon>Marmotini</taxon>
        <taxon>Marmota</taxon>
    </lineage>
</organism>
<dbReference type="GO" id="GO:0005654">
    <property type="term" value="C:nucleoplasm"/>
    <property type="evidence" value="ECO:0007669"/>
    <property type="project" value="Ensembl"/>
</dbReference>
<feature type="region of interest" description="Disordered" evidence="13">
    <location>
        <begin position="664"/>
        <end position="689"/>
    </location>
</feature>
<dbReference type="PROSITE" id="PS50112">
    <property type="entry name" value="PAS"/>
    <property type="match status" value="1"/>
</dbReference>
<evidence type="ECO:0000256" key="5">
    <source>
        <dbReference type="ARBA" id="ARBA00022843"/>
    </source>
</evidence>
<dbReference type="InterPro" id="IPR036638">
    <property type="entry name" value="HLH_DNA-bd_sf"/>
</dbReference>
<dbReference type="GO" id="GO:0046983">
    <property type="term" value="F:protein dimerization activity"/>
    <property type="evidence" value="ECO:0007669"/>
    <property type="project" value="InterPro"/>
</dbReference>
<protein>
    <recommendedName>
        <fullName evidence="12">Aryl hydrocarbon receptor repressor</fullName>
    </recommendedName>
</protein>
<evidence type="ECO:0000256" key="4">
    <source>
        <dbReference type="ARBA" id="ARBA00022499"/>
    </source>
</evidence>
<feature type="region of interest" description="Disordered" evidence="13">
    <location>
        <begin position="1"/>
        <end position="37"/>
    </location>
</feature>
<feature type="compositionally biased region" description="Polar residues" evidence="13">
    <location>
        <begin position="446"/>
        <end position="455"/>
    </location>
</feature>
<evidence type="ECO:0000256" key="2">
    <source>
        <dbReference type="ARBA" id="ARBA00004496"/>
    </source>
</evidence>
<keyword evidence="6" id="KW-0805">Transcription regulation</keyword>
<dbReference type="CDD" id="cd00130">
    <property type="entry name" value="PAS"/>
    <property type="match status" value="1"/>
</dbReference>
<keyword evidence="5" id="KW-0832">Ubl conjugation</keyword>
<dbReference type="Pfam" id="PF00010">
    <property type="entry name" value="HLH"/>
    <property type="match status" value="1"/>
</dbReference>
<dbReference type="GO" id="GO:0004879">
    <property type="term" value="F:nuclear receptor activity"/>
    <property type="evidence" value="ECO:0007669"/>
    <property type="project" value="TreeGrafter"/>
</dbReference>
<comment type="function">
    <text evidence="10">Mediates dioxin toxicity and is involved in regulation of cell growth and differentiation. Represses the transcription activity of AHR by competing with this transcription factor for heterodimer formation with the ARNT and subsequently binding to the xenobiotic response element (XRE) sequence present in the promoter regulatory region of variety of genes. Represses CYP1A1 by binding the XRE sequence and recruiting ANKRA2, HDAC4 and/or HDAC5. Autoregulates its expression by associating with its own XRE site.</text>
</comment>
<evidence type="ECO:0000256" key="13">
    <source>
        <dbReference type="SAM" id="MobiDB-lite"/>
    </source>
</evidence>
<dbReference type="InterPro" id="IPR039091">
    <property type="entry name" value="AHR/AHRR"/>
</dbReference>
<dbReference type="InterPro" id="IPR035965">
    <property type="entry name" value="PAS-like_dom_sf"/>
</dbReference>
<sequence>MMIPPGECTYAGRKRRKPVQKQRPALGAEKSNPSKRHRDRLNAELDHLASLLPFPPDIIAKLDKLSVLRLSVSYLRVKSFFQAVQETHVQSAGASSPGDGPHRGSPVQEGRLLLESLNGFALVVSAEGMIFYASPTIVDYLGFHQTDVMHQNIYDYIHVEDRQDFCRQLHWAMDPPQGLGQPPRPDTDDSVLWRLLRAQEGGSGSPTEYSAFLTRCFVCRVRCLLDSTCGFLMMQFQGKLKFLLGQKKKAPSGSILPPRLSLFCTVAPVLLPALAEVKMKGAFLRAKHRVDTMATVDPRAQATTALCGPDPRAKPSFTAGSTTGETCAPLLRAQMDTGHWTRAPSRALCLCLRGGPELILDPTGAAGNGEDAEQERALSGCAAGRGRRETQAHNCSWETPTPMRHPSWTADKRDKPKPQPTRIERPSMCGGSHVSCMPYPEAQGTLGTSGATTFRSSPLSPLPGSPHSAYCSRPSRPLRDLQQEQGHPPCHTLQSGLEKRLPVPGAQCFPAGGYSTEDAKLPGLLVSPEAPRSPALLLEVPIKMENDSGSEDAVDICTPSQVWLGASHMAKRQLVTVPTRMHLKTELDCRHLMHGVVGAHPHSQATTEASRELVPFFPSHCACLEPEPPLHLCTPSCPEHQHLARGCDCRAPRAAAVVKREPLDSPPWAAPSQGAMPRLFPKSTSAFLP</sequence>
<reference evidence="16" key="1">
    <citation type="submission" date="2025-08" db="UniProtKB">
        <authorList>
            <consortium name="Ensembl"/>
        </authorList>
    </citation>
    <scope>IDENTIFICATION</scope>
</reference>
<dbReference type="Gene3D" id="4.10.280.10">
    <property type="entry name" value="Helix-loop-helix DNA-binding domain"/>
    <property type="match status" value="1"/>
</dbReference>
<evidence type="ECO:0000256" key="12">
    <source>
        <dbReference type="ARBA" id="ARBA00071452"/>
    </source>
</evidence>
<keyword evidence="9" id="KW-0539">Nucleus</keyword>
<evidence type="ECO:0000256" key="6">
    <source>
        <dbReference type="ARBA" id="ARBA00023015"/>
    </source>
</evidence>
<keyword evidence="8" id="KW-0804">Transcription</keyword>
<name>A0A8C5ZTC3_MARMA</name>
<dbReference type="Gene3D" id="3.30.450.20">
    <property type="entry name" value="PAS domain"/>
    <property type="match status" value="1"/>
</dbReference>
<dbReference type="Pfam" id="PF00989">
    <property type="entry name" value="PAS"/>
    <property type="match status" value="1"/>
</dbReference>
<feature type="region of interest" description="Disordered" evidence="13">
    <location>
        <begin position="362"/>
        <end position="429"/>
    </location>
</feature>
<dbReference type="GeneTree" id="ENSGT00940000154486"/>
<dbReference type="GO" id="GO:0034751">
    <property type="term" value="C:aryl hydrocarbon receptor complex"/>
    <property type="evidence" value="ECO:0007669"/>
    <property type="project" value="TreeGrafter"/>
</dbReference>
<feature type="compositionally biased region" description="Basic and acidic residues" evidence="13">
    <location>
        <begin position="410"/>
        <end position="425"/>
    </location>
</feature>
<keyword evidence="3" id="KW-0963">Cytoplasm</keyword>
<feature type="region of interest" description="Disordered" evidence="13">
    <location>
        <begin position="446"/>
        <end position="475"/>
    </location>
</feature>
<dbReference type="Proteomes" id="UP000694407">
    <property type="component" value="Unplaced"/>
</dbReference>
<dbReference type="SMART" id="SM00353">
    <property type="entry name" value="HLH"/>
    <property type="match status" value="1"/>
</dbReference>
<evidence type="ECO:0000256" key="8">
    <source>
        <dbReference type="ARBA" id="ARBA00023163"/>
    </source>
</evidence>
<dbReference type="Ensembl" id="ENSMMMT00000020563.1">
    <property type="protein sequence ID" value="ENSMMMP00000018087.1"/>
    <property type="gene ID" value="ENSMMMG00000016051.1"/>
</dbReference>
<comment type="subcellular location">
    <subcellularLocation>
        <location evidence="2">Cytoplasm</location>
    </subcellularLocation>
    <subcellularLocation>
        <location evidence="1">Nucleus</location>
    </subcellularLocation>
</comment>
<dbReference type="InterPro" id="IPR011598">
    <property type="entry name" value="bHLH_dom"/>
</dbReference>
<accession>A0A8C5ZTC3</accession>
<feature type="domain" description="BHLH" evidence="15">
    <location>
        <begin position="25"/>
        <end position="78"/>
    </location>
</feature>
<keyword evidence="7" id="KW-0238">DNA-binding</keyword>
<dbReference type="FunFam" id="4.10.280.10:FF:000041">
    <property type="entry name" value="aryl hydrocarbon receptor repressor"/>
    <property type="match status" value="1"/>
</dbReference>
<reference evidence="16" key="2">
    <citation type="submission" date="2025-09" db="UniProtKB">
        <authorList>
            <consortium name="Ensembl"/>
        </authorList>
    </citation>
    <scope>IDENTIFICATION</scope>
</reference>
<dbReference type="CDD" id="cd11435">
    <property type="entry name" value="bHLH-PAS_AhRR"/>
    <property type="match status" value="1"/>
</dbReference>
<evidence type="ECO:0000259" key="14">
    <source>
        <dbReference type="PROSITE" id="PS50112"/>
    </source>
</evidence>
<evidence type="ECO:0000256" key="1">
    <source>
        <dbReference type="ARBA" id="ARBA00004123"/>
    </source>
</evidence>
<evidence type="ECO:0000256" key="9">
    <source>
        <dbReference type="ARBA" id="ARBA00023242"/>
    </source>
</evidence>
<evidence type="ECO:0000256" key="7">
    <source>
        <dbReference type="ARBA" id="ARBA00023125"/>
    </source>
</evidence>
<dbReference type="SUPFAM" id="SSF55785">
    <property type="entry name" value="PYP-like sensor domain (PAS domain)"/>
    <property type="match status" value="1"/>
</dbReference>
<dbReference type="GO" id="GO:0005829">
    <property type="term" value="C:cytosol"/>
    <property type="evidence" value="ECO:0007669"/>
    <property type="project" value="Ensembl"/>
</dbReference>
<dbReference type="GO" id="GO:0000976">
    <property type="term" value="F:transcription cis-regulatory region binding"/>
    <property type="evidence" value="ECO:0007669"/>
    <property type="project" value="TreeGrafter"/>
</dbReference>
<dbReference type="AlphaFoldDB" id="A0A8C5ZTC3"/>
<dbReference type="InterPro" id="IPR039092">
    <property type="entry name" value="AHRR_bHLH"/>
</dbReference>
<dbReference type="FunFam" id="3.30.450.20:FF:000056">
    <property type="entry name" value="aryl hydrocarbon receptor repressor"/>
    <property type="match status" value="1"/>
</dbReference>
<dbReference type="SMART" id="SM00091">
    <property type="entry name" value="PAS"/>
    <property type="match status" value="1"/>
</dbReference>
<dbReference type="InterPro" id="IPR000014">
    <property type="entry name" value="PAS"/>
</dbReference>
<dbReference type="SUPFAM" id="SSF47459">
    <property type="entry name" value="HLH, helix-loop-helix DNA-binding domain"/>
    <property type="match status" value="1"/>
</dbReference>
<dbReference type="GO" id="GO:0006805">
    <property type="term" value="P:xenobiotic metabolic process"/>
    <property type="evidence" value="ECO:0007669"/>
    <property type="project" value="InterPro"/>
</dbReference>
<dbReference type="PANTHER" id="PTHR10649">
    <property type="entry name" value="ARYL HYDROCARBON RECEPTOR"/>
    <property type="match status" value="1"/>
</dbReference>
<dbReference type="InterPro" id="IPR013767">
    <property type="entry name" value="PAS_fold"/>
</dbReference>
<dbReference type="PANTHER" id="PTHR10649:SF3">
    <property type="entry name" value="ARYL HYDROCARBON RECEPTOR REPRESSOR"/>
    <property type="match status" value="1"/>
</dbReference>